<dbReference type="Gene3D" id="1.20.5.170">
    <property type="match status" value="1"/>
</dbReference>
<dbReference type="OMA" id="SCFNEDI"/>
<sequence>MSNDNICNRVKELLSEIIKLEYNILNINNIGSNLKEKIVIRKSEPDSPINKYSSRYNVSIREIWNYIGIPTTKSGYFYLTLKKEISTEEREKIKVLDESIVSLIEKKRKKNNNNKLVNHILENDLPRVHILQPTVNIIVNANPQLVNQVNQKNFIIFQNLIDNLQLQHENQQLQQENQQLQQENQQLQQENKQLQQENQQLQQENQQLQLNNKQIQKEYQTKIEENIELKGIINQNNETLEEIKKQVDQLISKRTLSVEDNIDNESNSPLKKYKKTT</sequence>
<keyword evidence="1" id="KW-0175">Coiled coil</keyword>
<evidence type="ECO:0000313" key="3">
    <source>
        <dbReference type="Proteomes" id="UP000076078"/>
    </source>
</evidence>
<name>A0A151Z7U6_TIELA</name>
<evidence type="ECO:0000256" key="1">
    <source>
        <dbReference type="SAM" id="Coils"/>
    </source>
</evidence>
<organism evidence="2 3">
    <name type="scientific">Tieghemostelium lacteum</name>
    <name type="common">Slime mold</name>
    <name type="synonym">Dictyostelium lacteum</name>
    <dbReference type="NCBI Taxonomy" id="361077"/>
    <lineage>
        <taxon>Eukaryota</taxon>
        <taxon>Amoebozoa</taxon>
        <taxon>Evosea</taxon>
        <taxon>Eumycetozoa</taxon>
        <taxon>Dictyostelia</taxon>
        <taxon>Dictyosteliales</taxon>
        <taxon>Raperosteliaceae</taxon>
        <taxon>Tieghemostelium</taxon>
    </lineage>
</organism>
<proteinExistence type="predicted"/>
<dbReference type="AlphaFoldDB" id="A0A151Z7U6"/>
<accession>A0A151Z7U6</accession>
<comment type="caution">
    <text evidence="2">The sequence shown here is derived from an EMBL/GenBank/DDBJ whole genome shotgun (WGS) entry which is preliminary data.</text>
</comment>
<gene>
    <name evidence="2" type="ORF">DLAC_08624</name>
</gene>
<dbReference type="InParanoid" id="A0A151Z7U6"/>
<reference evidence="2 3" key="1">
    <citation type="submission" date="2015-12" db="EMBL/GenBank/DDBJ databases">
        <title>Dictyostelia acquired genes for synthesis and detection of signals that induce cell-type specialization by lateral gene transfer from prokaryotes.</title>
        <authorList>
            <person name="Gloeckner G."/>
            <person name="Schaap P."/>
        </authorList>
    </citation>
    <scope>NUCLEOTIDE SEQUENCE [LARGE SCALE GENOMIC DNA]</scope>
    <source>
        <strain evidence="2 3">TK</strain>
    </source>
</reference>
<keyword evidence="3" id="KW-1185">Reference proteome</keyword>
<evidence type="ECO:0000313" key="2">
    <source>
        <dbReference type="EMBL" id="KYQ90039.1"/>
    </source>
</evidence>
<dbReference type="Proteomes" id="UP000076078">
    <property type="component" value="Unassembled WGS sequence"/>
</dbReference>
<dbReference type="EMBL" id="LODT01000037">
    <property type="protein sequence ID" value="KYQ90039.1"/>
    <property type="molecule type" value="Genomic_DNA"/>
</dbReference>
<feature type="coiled-coil region" evidence="1">
    <location>
        <begin position="161"/>
        <end position="253"/>
    </location>
</feature>
<protein>
    <submittedName>
        <fullName evidence="2">RmlC-like cupin family protein</fullName>
    </submittedName>
</protein>